<dbReference type="Pfam" id="PF00144">
    <property type="entry name" value="Beta-lactamase"/>
    <property type="match status" value="1"/>
</dbReference>
<proteinExistence type="predicted"/>
<dbReference type="Proteomes" id="UP000566324">
    <property type="component" value="Unassembled WGS sequence"/>
</dbReference>
<dbReference type="SUPFAM" id="SSF56601">
    <property type="entry name" value="beta-lactamase/transpeptidase-like"/>
    <property type="match status" value="1"/>
</dbReference>
<keyword evidence="4" id="KW-1185">Reference proteome</keyword>
<evidence type="ECO:0000256" key="1">
    <source>
        <dbReference type="SAM" id="SignalP"/>
    </source>
</evidence>
<dbReference type="InterPro" id="IPR001466">
    <property type="entry name" value="Beta-lactam-related"/>
</dbReference>
<dbReference type="Gene3D" id="3.40.710.10">
    <property type="entry name" value="DD-peptidase/beta-lactamase superfamily"/>
    <property type="match status" value="1"/>
</dbReference>
<dbReference type="PANTHER" id="PTHR46825">
    <property type="entry name" value="D-ALANYL-D-ALANINE-CARBOXYPEPTIDASE/ENDOPEPTIDASE AMPH"/>
    <property type="match status" value="1"/>
</dbReference>
<name>A0A7W7B1A5_9SPHN</name>
<accession>A0A7W7B1A5</accession>
<evidence type="ECO:0000313" key="4">
    <source>
        <dbReference type="Proteomes" id="UP000566324"/>
    </source>
</evidence>
<feature type="chain" id="PRO_5030574974" evidence="1">
    <location>
        <begin position="20"/>
        <end position="449"/>
    </location>
</feature>
<reference evidence="3 4" key="1">
    <citation type="submission" date="2020-08" db="EMBL/GenBank/DDBJ databases">
        <title>Genomic Encyclopedia of Type Strains, Phase IV (KMG-IV): sequencing the most valuable type-strain genomes for metagenomic binning, comparative biology and taxonomic classification.</title>
        <authorList>
            <person name="Goeker M."/>
        </authorList>
    </citation>
    <scope>NUCLEOTIDE SEQUENCE [LARGE SCALE GENOMIC DNA]</scope>
    <source>
        <strain evidence="3 4">DSM 17328</strain>
    </source>
</reference>
<dbReference type="RefSeq" id="WP_184065289.1">
    <property type="nucleotide sequence ID" value="NZ_JACHNZ010000006.1"/>
</dbReference>
<feature type="domain" description="Beta-lactamase-related" evidence="2">
    <location>
        <begin position="26"/>
        <end position="352"/>
    </location>
</feature>
<evidence type="ECO:0000259" key="2">
    <source>
        <dbReference type="Pfam" id="PF00144"/>
    </source>
</evidence>
<dbReference type="InterPro" id="IPR050491">
    <property type="entry name" value="AmpC-like"/>
</dbReference>
<gene>
    <name evidence="3" type="ORF">GGQ98_000747</name>
</gene>
<dbReference type="PANTHER" id="PTHR46825:SF9">
    <property type="entry name" value="BETA-LACTAMASE-RELATED DOMAIN-CONTAINING PROTEIN"/>
    <property type="match status" value="1"/>
</dbReference>
<keyword evidence="1" id="KW-0732">Signal</keyword>
<protein>
    <submittedName>
        <fullName evidence="3">CubicO group peptidase (Beta-lactamase class C family)</fullName>
    </submittedName>
</protein>
<feature type="signal peptide" evidence="1">
    <location>
        <begin position="1"/>
        <end position="19"/>
    </location>
</feature>
<comment type="caution">
    <text evidence="3">The sequence shown here is derived from an EMBL/GenBank/DDBJ whole genome shotgun (WGS) entry which is preliminary data.</text>
</comment>
<sequence length="449" mass="48323">MKLPIAILSLAIVSSPAQAVDVEAVRKLIADPRAASAPGCVAGAFKAGKTLFVTAAGMADVENARPLDGDTLIYAASVSKQFTVLAAATLAVQGKMGLQDDIRKYLPELPQYEVPVTAEMLIHHTSGIRDWLALSSWAGASDFSQAKKADVLSLLFRQQGTNFTPGTDFTYSNGGYLLLAEIIERVSGMPFSTYVTKTVLEPLGMKNSMFMNGAGPTKGKIAHGYKPKGDTFEIRDTYPTISGSGGLMVTINDLAKFDHDLEVGHKVWTPQVKAIMLAPGTFTNGEPALRKPSKQAYAGGLMVGERRGQYFVQHGGGAEAFRNQYARLPERRLGVAVFCNRSDWDPSERADAVIELVEGAILTDENKPLNGRYYSDELQATYDVSIDGKELTAAVTSPYAKAGKSETFERSSDGTFRANGTILTFLPDGGFTLGTERVRAIPFKKVTGN</sequence>
<dbReference type="InterPro" id="IPR012338">
    <property type="entry name" value="Beta-lactam/transpept-like"/>
</dbReference>
<dbReference type="AlphaFoldDB" id="A0A7W7B1A5"/>
<organism evidence="3 4">
    <name type="scientific">Sphingosinicella soli</name>
    <dbReference type="NCBI Taxonomy" id="333708"/>
    <lineage>
        <taxon>Bacteria</taxon>
        <taxon>Pseudomonadati</taxon>
        <taxon>Pseudomonadota</taxon>
        <taxon>Alphaproteobacteria</taxon>
        <taxon>Sphingomonadales</taxon>
        <taxon>Sphingosinicellaceae</taxon>
        <taxon>Sphingosinicella</taxon>
    </lineage>
</organism>
<evidence type="ECO:0000313" key="3">
    <source>
        <dbReference type="EMBL" id="MBB4631140.1"/>
    </source>
</evidence>
<dbReference type="EMBL" id="JACHNZ010000006">
    <property type="protein sequence ID" value="MBB4631140.1"/>
    <property type="molecule type" value="Genomic_DNA"/>
</dbReference>